<dbReference type="PANTHER" id="PTHR28184">
    <property type="entry name" value="MITOCHONDRIAL HOMOLOGOUS RECOMBINATION PROTEIN 1"/>
    <property type="match status" value="1"/>
</dbReference>
<organism evidence="10 11">
    <name type="scientific">Aspergillus sclerotialis</name>
    <dbReference type="NCBI Taxonomy" id="2070753"/>
    <lineage>
        <taxon>Eukaryota</taxon>
        <taxon>Fungi</taxon>
        <taxon>Dikarya</taxon>
        <taxon>Ascomycota</taxon>
        <taxon>Pezizomycotina</taxon>
        <taxon>Eurotiomycetes</taxon>
        <taxon>Eurotiomycetidae</taxon>
        <taxon>Eurotiales</taxon>
        <taxon>Aspergillaceae</taxon>
        <taxon>Aspergillus</taxon>
        <taxon>Aspergillus subgen. Polypaecilum</taxon>
    </lineage>
</organism>
<evidence type="ECO:0000256" key="8">
    <source>
        <dbReference type="ARBA" id="ARBA00035185"/>
    </source>
</evidence>
<dbReference type="GO" id="GO:1990904">
    <property type="term" value="C:ribonucleoprotein complex"/>
    <property type="evidence" value="ECO:0007669"/>
    <property type="project" value="UniProtKB-KW"/>
</dbReference>
<dbReference type="EMBL" id="MVGC01000107">
    <property type="protein sequence ID" value="RJE23731.1"/>
    <property type="molecule type" value="Genomic_DNA"/>
</dbReference>
<dbReference type="GO" id="GO:0000150">
    <property type="term" value="F:DNA strand exchange activity"/>
    <property type="evidence" value="ECO:0007669"/>
    <property type="project" value="InterPro"/>
</dbReference>
<protein>
    <recommendedName>
        <fullName evidence="8">Large ribosomal subunit protein mL67</fullName>
    </recommendedName>
</protein>
<evidence type="ECO:0000256" key="3">
    <source>
        <dbReference type="ARBA" id="ARBA00022980"/>
    </source>
</evidence>
<proteinExistence type="inferred from homology"/>
<evidence type="ECO:0000313" key="11">
    <source>
        <dbReference type="Proteomes" id="UP000266188"/>
    </source>
</evidence>
<dbReference type="InterPro" id="IPR024629">
    <property type="entry name" value="Ribosomal_mL67"/>
</dbReference>
<evidence type="ECO:0000313" key="10">
    <source>
        <dbReference type="EMBL" id="RJE23731.1"/>
    </source>
</evidence>
<evidence type="ECO:0000256" key="2">
    <source>
        <dbReference type="ARBA" id="ARBA00010741"/>
    </source>
</evidence>
<name>A0A3A3A304_9EURO</name>
<keyword evidence="5" id="KW-0496">Mitochondrion</keyword>
<feature type="compositionally biased region" description="Basic and acidic residues" evidence="9">
    <location>
        <begin position="242"/>
        <end position="254"/>
    </location>
</feature>
<keyword evidence="7" id="KW-0687">Ribonucleoprotein</keyword>
<keyword evidence="11" id="KW-1185">Reference proteome</keyword>
<evidence type="ECO:0000256" key="6">
    <source>
        <dbReference type="ARBA" id="ARBA00023163"/>
    </source>
</evidence>
<dbReference type="GO" id="GO:0003697">
    <property type="term" value="F:single-stranded DNA binding"/>
    <property type="evidence" value="ECO:0007669"/>
    <property type="project" value="InterPro"/>
</dbReference>
<reference evidence="11" key="1">
    <citation type="submission" date="2017-02" db="EMBL/GenBank/DDBJ databases">
        <authorList>
            <person name="Tafer H."/>
            <person name="Lopandic K."/>
        </authorList>
    </citation>
    <scope>NUCLEOTIDE SEQUENCE [LARGE SCALE GENOMIC DNA]</scope>
    <source>
        <strain evidence="11">CBS 366.77</strain>
    </source>
</reference>
<dbReference type="AlphaFoldDB" id="A0A3A3A304"/>
<dbReference type="PANTHER" id="PTHR28184:SF1">
    <property type="entry name" value="LARGE RIBOSOMAL SUBUNIT PROTEIN ML67"/>
    <property type="match status" value="1"/>
</dbReference>
<dbReference type="Proteomes" id="UP000266188">
    <property type="component" value="Unassembled WGS sequence"/>
</dbReference>
<dbReference type="GO" id="GO:0005840">
    <property type="term" value="C:ribosome"/>
    <property type="evidence" value="ECO:0007669"/>
    <property type="project" value="UniProtKB-KW"/>
</dbReference>
<accession>A0A3A3A304</accession>
<comment type="caution">
    <text evidence="10">The sequence shown here is derived from an EMBL/GenBank/DDBJ whole genome shotgun (WGS) entry which is preliminary data.</text>
</comment>
<keyword evidence="3" id="KW-0689">Ribosomal protein</keyword>
<comment type="subcellular location">
    <subcellularLocation>
        <location evidence="1">Mitochondrion</location>
    </subcellularLocation>
</comment>
<gene>
    <name evidence="10" type="ORF">PHISCL_03924</name>
</gene>
<keyword evidence="6" id="KW-0804">Transcription</keyword>
<evidence type="ECO:0000256" key="4">
    <source>
        <dbReference type="ARBA" id="ARBA00023015"/>
    </source>
</evidence>
<feature type="region of interest" description="Disordered" evidence="9">
    <location>
        <begin position="241"/>
        <end position="272"/>
    </location>
</feature>
<evidence type="ECO:0000256" key="1">
    <source>
        <dbReference type="ARBA" id="ARBA00004173"/>
    </source>
</evidence>
<comment type="similarity">
    <text evidence="2">Belongs to the mitochondrion-specific ribosomal protein mL67 family.</text>
</comment>
<feature type="compositionally biased region" description="Basic and acidic residues" evidence="9">
    <location>
        <begin position="261"/>
        <end position="272"/>
    </location>
</feature>
<dbReference type="Pfam" id="PF12829">
    <property type="entry name" value="Mhr1"/>
    <property type="match status" value="1"/>
</dbReference>
<sequence length="386" mass="44385">MATTKTIPQIVLDPTKIGTWNLVRKPPIDRNTVIQGRVRNPASNAFKDYQIKEGIRLRKALQYLTHGRDIFVYHNIRTNQVVYSLTRYLQKNNVLKQLIYHGKKTVPATLRKDMWVPYYSVHFNDARVGLRAFHLLREFSIQRQLAPPRYMITITEEFLARKRPSDGKKAEEFDKKMEGKVGKLMEPKDRRKAVMNQKATSVADIAAVLKIQEQEFRANQPGGEVSEEAKEDDGLITEGLESEGKEAGEAKEKEEGEADQGEAKEEGEPKKKEKVITKAYLRRQEIAKKKEEIRAQKVAERIESLEKALSWHKGEVKVKVPENVPDGQVRILWMDLQDSQYAESWPESVSHGELQMTRDHVMPGMKNYGEDVIAMDNFAEKEEAQL</sequence>
<dbReference type="GO" id="GO:0005739">
    <property type="term" value="C:mitochondrion"/>
    <property type="evidence" value="ECO:0007669"/>
    <property type="project" value="UniProtKB-SubCell"/>
</dbReference>
<keyword evidence="4" id="KW-0805">Transcription regulation</keyword>
<dbReference type="STRING" id="2070753.A0A3A3A304"/>
<dbReference type="OrthoDB" id="5333655at2759"/>
<evidence type="ECO:0000256" key="5">
    <source>
        <dbReference type="ARBA" id="ARBA00023128"/>
    </source>
</evidence>
<dbReference type="GO" id="GO:0003735">
    <property type="term" value="F:structural constituent of ribosome"/>
    <property type="evidence" value="ECO:0007669"/>
    <property type="project" value="TreeGrafter"/>
</dbReference>
<evidence type="ECO:0000256" key="9">
    <source>
        <dbReference type="SAM" id="MobiDB-lite"/>
    </source>
</evidence>
<evidence type="ECO:0000256" key="7">
    <source>
        <dbReference type="ARBA" id="ARBA00023274"/>
    </source>
</evidence>